<proteinExistence type="predicted"/>
<dbReference type="KEGG" id="tped:TPE_0669"/>
<dbReference type="Proteomes" id="UP000015620">
    <property type="component" value="Chromosome"/>
</dbReference>
<evidence type="ECO:0000313" key="2">
    <source>
        <dbReference type="Proteomes" id="UP000015620"/>
    </source>
</evidence>
<reference evidence="1 2" key="1">
    <citation type="journal article" date="2013" name="PLoS ONE">
        <title>Genome-Wide Relatedness of Treponema pedis, from Gingiva and Necrotic Skin Lesions of Pigs, with the Human Oral Pathogen Treponema denticola.</title>
        <authorList>
            <person name="Svartstrom O."/>
            <person name="Mushtaq M."/>
            <person name="Pringle M."/>
            <person name="Segerman B."/>
        </authorList>
    </citation>
    <scope>NUCLEOTIDE SEQUENCE [LARGE SCALE GENOMIC DNA]</scope>
    <source>
        <strain evidence="1">T A4</strain>
    </source>
</reference>
<organism evidence="1 2">
    <name type="scientific">Treponema pedis str. T A4</name>
    <dbReference type="NCBI Taxonomy" id="1291379"/>
    <lineage>
        <taxon>Bacteria</taxon>
        <taxon>Pseudomonadati</taxon>
        <taxon>Spirochaetota</taxon>
        <taxon>Spirochaetia</taxon>
        <taxon>Spirochaetales</taxon>
        <taxon>Treponemataceae</taxon>
        <taxon>Treponema</taxon>
    </lineage>
</organism>
<keyword evidence="2" id="KW-1185">Reference proteome</keyword>
<dbReference type="AlphaFoldDB" id="S5ZST4"/>
<gene>
    <name evidence="1" type="ORF">TPE_0669</name>
</gene>
<name>S5ZST4_9SPIR</name>
<evidence type="ECO:0000313" key="1">
    <source>
        <dbReference type="EMBL" id="AGT43165.1"/>
    </source>
</evidence>
<accession>S5ZST4</accession>
<dbReference type="STRING" id="1291379.TPE_0669"/>
<dbReference type="EMBL" id="CP004120">
    <property type="protein sequence ID" value="AGT43165.1"/>
    <property type="molecule type" value="Genomic_DNA"/>
</dbReference>
<protein>
    <submittedName>
        <fullName evidence="1">Uncharacterized protein</fullName>
    </submittedName>
</protein>
<dbReference type="HOGENOM" id="CLU_2653421_0_0_12"/>
<sequence>MIKVQGQVVTGIFRDKRLSPFRFITFVMRISRNVMKEEVDNGKTNAYTEIYGEVIYENYKIIYFNCNCGCYSFVLH</sequence>